<reference evidence="2 3" key="1">
    <citation type="journal article" date="2024" name="G3 (Bethesda)">
        <title>Genome assembly of Hibiscus sabdariffa L. provides insights into metabolisms of medicinal natural products.</title>
        <authorList>
            <person name="Kim T."/>
        </authorList>
    </citation>
    <scope>NUCLEOTIDE SEQUENCE [LARGE SCALE GENOMIC DNA]</scope>
    <source>
        <strain evidence="2">TK-2024</strain>
        <tissue evidence="2">Old leaves</tissue>
    </source>
</reference>
<dbReference type="EMBL" id="JBBPBN010000044">
    <property type="protein sequence ID" value="KAK8996695.1"/>
    <property type="molecule type" value="Genomic_DNA"/>
</dbReference>
<gene>
    <name evidence="2" type="ORF">V6N11_081960</name>
</gene>
<protein>
    <submittedName>
        <fullName evidence="2">Uncharacterized protein</fullName>
    </submittedName>
</protein>
<name>A0ABR2Q7N6_9ROSI</name>
<feature type="transmembrane region" description="Helical" evidence="1">
    <location>
        <begin position="48"/>
        <end position="70"/>
    </location>
</feature>
<keyword evidence="1" id="KW-1133">Transmembrane helix</keyword>
<comment type="caution">
    <text evidence="2">The sequence shown here is derived from an EMBL/GenBank/DDBJ whole genome shotgun (WGS) entry which is preliminary data.</text>
</comment>
<accession>A0ABR2Q7N6</accession>
<dbReference type="PANTHER" id="PTHR37198:SF1">
    <property type="entry name" value="NUCLEOLIN"/>
    <property type="match status" value="1"/>
</dbReference>
<evidence type="ECO:0000313" key="2">
    <source>
        <dbReference type="EMBL" id="KAK8996695.1"/>
    </source>
</evidence>
<evidence type="ECO:0000256" key="1">
    <source>
        <dbReference type="SAM" id="Phobius"/>
    </source>
</evidence>
<sequence>MDDPESEWEIKESSTDGKLSWVLRLGRKILVTGIVISCSPLVLPPIMAISVVGLVCSVPYGVLLVSYACTKTLMSRLLPMPSPSPPLLLEYHKTFDGKKI</sequence>
<evidence type="ECO:0000313" key="3">
    <source>
        <dbReference type="Proteomes" id="UP001396334"/>
    </source>
</evidence>
<proteinExistence type="predicted"/>
<keyword evidence="3" id="KW-1185">Reference proteome</keyword>
<dbReference type="PANTHER" id="PTHR37198">
    <property type="entry name" value="NUCLEOLIN"/>
    <property type="match status" value="1"/>
</dbReference>
<organism evidence="2 3">
    <name type="scientific">Hibiscus sabdariffa</name>
    <name type="common">roselle</name>
    <dbReference type="NCBI Taxonomy" id="183260"/>
    <lineage>
        <taxon>Eukaryota</taxon>
        <taxon>Viridiplantae</taxon>
        <taxon>Streptophyta</taxon>
        <taxon>Embryophyta</taxon>
        <taxon>Tracheophyta</taxon>
        <taxon>Spermatophyta</taxon>
        <taxon>Magnoliopsida</taxon>
        <taxon>eudicotyledons</taxon>
        <taxon>Gunneridae</taxon>
        <taxon>Pentapetalae</taxon>
        <taxon>rosids</taxon>
        <taxon>malvids</taxon>
        <taxon>Malvales</taxon>
        <taxon>Malvaceae</taxon>
        <taxon>Malvoideae</taxon>
        <taxon>Hibiscus</taxon>
    </lineage>
</organism>
<keyword evidence="1" id="KW-0472">Membrane</keyword>
<keyword evidence="1" id="KW-0812">Transmembrane</keyword>
<dbReference type="Proteomes" id="UP001396334">
    <property type="component" value="Unassembled WGS sequence"/>
</dbReference>